<dbReference type="AlphaFoldDB" id="A0A5C3PYB9"/>
<dbReference type="InParanoid" id="A0A5C3PYB9"/>
<organism evidence="2 3">
    <name type="scientific">Polyporus arcularius HHB13444</name>
    <dbReference type="NCBI Taxonomy" id="1314778"/>
    <lineage>
        <taxon>Eukaryota</taxon>
        <taxon>Fungi</taxon>
        <taxon>Dikarya</taxon>
        <taxon>Basidiomycota</taxon>
        <taxon>Agaricomycotina</taxon>
        <taxon>Agaricomycetes</taxon>
        <taxon>Polyporales</taxon>
        <taxon>Polyporaceae</taxon>
        <taxon>Polyporus</taxon>
    </lineage>
</organism>
<keyword evidence="1" id="KW-0378">Hydrolase</keyword>
<evidence type="ECO:0000313" key="2">
    <source>
        <dbReference type="EMBL" id="TFK93797.1"/>
    </source>
</evidence>
<reference evidence="2 3" key="1">
    <citation type="journal article" date="2019" name="Nat. Ecol. Evol.">
        <title>Megaphylogeny resolves global patterns of mushroom evolution.</title>
        <authorList>
            <person name="Varga T."/>
            <person name="Krizsan K."/>
            <person name="Foldi C."/>
            <person name="Dima B."/>
            <person name="Sanchez-Garcia M."/>
            <person name="Sanchez-Ramirez S."/>
            <person name="Szollosi G.J."/>
            <person name="Szarkandi J.G."/>
            <person name="Papp V."/>
            <person name="Albert L."/>
            <person name="Andreopoulos W."/>
            <person name="Angelini C."/>
            <person name="Antonin V."/>
            <person name="Barry K.W."/>
            <person name="Bougher N.L."/>
            <person name="Buchanan P."/>
            <person name="Buyck B."/>
            <person name="Bense V."/>
            <person name="Catcheside P."/>
            <person name="Chovatia M."/>
            <person name="Cooper J."/>
            <person name="Damon W."/>
            <person name="Desjardin D."/>
            <person name="Finy P."/>
            <person name="Geml J."/>
            <person name="Haridas S."/>
            <person name="Hughes K."/>
            <person name="Justo A."/>
            <person name="Karasinski D."/>
            <person name="Kautmanova I."/>
            <person name="Kiss B."/>
            <person name="Kocsube S."/>
            <person name="Kotiranta H."/>
            <person name="LaButti K.M."/>
            <person name="Lechner B.E."/>
            <person name="Liimatainen K."/>
            <person name="Lipzen A."/>
            <person name="Lukacs Z."/>
            <person name="Mihaltcheva S."/>
            <person name="Morgado L.N."/>
            <person name="Niskanen T."/>
            <person name="Noordeloos M.E."/>
            <person name="Ohm R.A."/>
            <person name="Ortiz-Santana B."/>
            <person name="Ovrebo C."/>
            <person name="Racz N."/>
            <person name="Riley R."/>
            <person name="Savchenko A."/>
            <person name="Shiryaev A."/>
            <person name="Soop K."/>
            <person name="Spirin V."/>
            <person name="Szebenyi C."/>
            <person name="Tomsovsky M."/>
            <person name="Tulloss R.E."/>
            <person name="Uehling J."/>
            <person name="Grigoriev I.V."/>
            <person name="Vagvolgyi C."/>
            <person name="Papp T."/>
            <person name="Martin F.M."/>
            <person name="Miettinen O."/>
            <person name="Hibbett D.S."/>
            <person name="Nagy L.G."/>
        </authorList>
    </citation>
    <scope>NUCLEOTIDE SEQUENCE [LARGE SCALE GENOMIC DNA]</scope>
    <source>
        <strain evidence="2 3">HHB13444</strain>
    </source>
</reference>
<dbReference type="SUPFAM" id="SSF50630">
    <property type="entry name" value="Acid proteases"/>
    <property type="match status" value="1"/>
</dbReference>
<dbReference type="GO" id="GO:0006508">
    <property type="term" value="P:proteolysis"/>
    <property type="evidence" value="ECO:0007669"/>
    <property type="project" value="InterPro"/>
</dbReference>
<keyword evidence="1" id="KW-0645">Protease</keyword>
<keyword evidence="3" id="KW-1185">Reference proteome</keyword>
<sequence>MSTQPQPGTPDDDPIVLHLSGPLSDASPLERRIADALRKGLSYSVTLNATEDASGTAEDQHVDVEAADVDTTGSTLYEDASVRSEVTADVVTELADNLEKVTLSIDDLMSHSRVSADGDMILAYNGRYMTLGAIDQSLITKNTIERAHKAHTYRLLMNATQQHPGFKGGSDDTLFKVEIDTGSNDSWLYSPHLLELKIDKPSERGDSGYSLTAFPNDVVPLNKVYAFDVSPAPAKQKKYPPPLPPLVKYIDKDIGLVSSATAPMRVELQDCFKWGEKVVGYALPVRYTFEIVYACTRHLAGLEDFDGLLGFGTMDCQPALGSDYPSFLSKLATVLPRPRDTADELLLYFVLRYTVKEWPLGRRPRMWPSYLIFNRWPSDFAHVSFKEIDVYATPTRPGNWMVKIRRIRFLRVRTWSSDRVPYDVEPMEDGIIELKDQFFILDTGTALSYFPADAAQHLSQKIFTETREGAVKDAAPFFVTEDSSPETNEQLDYYAVEYDFVNKAGQEVTVRGPIRAFVANDEGMGLIWPTKTGWPNILGLSFHHTMFVAKHLCHKRDPYIELAPQWPRCHRQYVMPEPDAAEA</sequence>
<dbReference type="Proteomes" id="UP000308197">
    <property type="component" value="Unassembled WGS sequence"/>
</dbReference>
<name>A0A5C3PYB9_9APHY</name>
<dbReference type="GO" id="GO:0004190">
    <property type="term" value="F:aspartic-type endopeptidase activity"/>
    <property type="evidence" value="ECO:0007669"/>
    <property type="project" value="UniProtKB-KW"/>
</dbReference>
<dbReference type="InterPro" id="IPR021109">
    <property type="entry name" value="Peptidase_aspartic_dom_sf"/>
</dbReference>
<gene>
    <name evidence="2" type="ORF">K466DRAFT_59276</name>
</gene>
<proteinExistence type="predicted"/>
<evidence type="ECO:0000256" key="1">
    <source>
        <dbReference type="ARBA" id="ARBA00022750"/>
    </source>
</evidence>
<evidence type="ECO:0000313" key="3">
    <source>
        <dbReference type="Proteomes" id="UP000308197"/>
    </source>
</evidence>
<keyword evidence="1" id="KW-0064">Aspartyl protease</keyword>
<protein>
    <submittedName>
        <fullName evidence="2">Uncharacterized protein</fullName>
    </submittedName>
</protein>
<dbReference type="InterPro" id="IPR001969">
    <property type="entry name" value="Aspartic_peptidase_AS"/>
</dbReference>
<dbReference type="PROSITE" id="PS00141">
    <property type="entry name" value="ASP_PROTEASE"/>
    <property type="match status" value="1"/>
</dbReference>
<dbReference type="Gene3D" id="2.40.70.10">
    <property type="entry name" value="Acid Proteases"/>
    <property type="match status" value="1"/>
</dbReference>
<dbReference type="EMBL" id="ML210976">
    <property type="protein sequence ID" value="TFK93797.1"/>
    <property type="molecule type" value="Genomic_DNA"/>
</dbReference>
<accession>A0A5C3PYB9</accession>